<comment type="caution">
    <text evidence="2">The sequence shown here is derived from an EMBL/GenBank/DDBJ whole genome shotgun (WGS) entry which is preliminary data.</text>
</comment>
<protein>
    <submittedName>
        <fullName evidence="2">Neutral trehalase</fullName>
    </submittedName>
</protein>
<gene>
    <name evidence="2" type="ORF">G1C96_1538</name>
</gene>
<organism evidence="2 3">
    <name type="scientific">Bifidobacterium moraviense</name>
    <dbReference type="NCBI Taxonomy" id="2675323"/>
    <lineage>
        <taxon>Bacteria</taxon>
        <taxon>Bacillati</taxon>
        <taxon>Actinomycetota</taxon>
        <taxon>Actinomycetes</taxon>
        <taxon>Bifidobacteriales</taxon>
        <taxon>Bifidobacteriaceae</taxon>
        <taxon>Bifidobacterium</taxon>
    </lineage>
</organism>
<dbReference type="SUPFAM" id="SSF48208">
    <property type="entry name" value="Six-hairpin glycosidases"/>
    <property type="match status" value="1"/>
</dbReference>
<feature type="domain" description="Mannosylglycerate hydrolase MGH1-like glycoside hydrolase" evidence="1">
    <location>
        <begin position="91"/>
        <end position="382"/>
    </location>
</feature>
<accession>A0A7Y0F2Y4</accession>
<dbReference type="RefSeq" id="WP_169276041.1">
    <property type="nucleotide sequence ID" value="NZ_JAAIIH010000013.1"/>
</dbReference>
<dbReference type="Gene3D" id="1.50.10.10">
    <property type="match status" value="1"/>
</dbReference>
<sequence length="481" mass="54713">MSNGSNVGNGGIDLDGHRTSVTFHTANDLEERLFHEAERKCLANVRDFAGRDVLVEGAGYEKVWLETQPMGGEMYARRNVEVGLNNQLIFMDCQRDDGRLPGAIERLADGSIEPQYRQFQGFCFAEPALNMYYLTGRSDDYLHRLYDVLRRFDAYMWATRDSDGDGCLEAWCQYDTGEDHAMRFRDAPLNWPAAEPPEGYAAVPIASMDFMGYSYASRAVLSRICRIAGHLEESVEWQRRADEVLARMRDYLWDDARGAYFDRDREHRVMPELIHNTLRTMYWGAIAPDMAERFVDEHLTNPEEFWTPMPLPSVAANDPLFRNVPTNNWSGQAEALTYQRAIAALERYGYQRLIPLLGERLMRAIGPECVFVQQYDPFTARPSICEGQGGSDAYGPAMLSVLEYCACMHGVRIQGERVLWGSYGDAACEYEQTWGERRFALRSDGTYAEGLADGRRVFRVPVGTRVVTDYEGTVIRADSLL</sequence>
<evidence type="ECO:0000313" key="2">
    <source>
        <dbReference type="EMBL" id="NMN00956.1"/>
    </source>
</evidence>
<proteinExistence type="predicted"/>
<dbReference type="EMBL" id="JAAIIH010000013">
    <property type="protein sequence ID" value="NMN00956.1"/>
    <property type="molecule type" value="Genomic_DNA"/>
</dbReference>
<dbReference type="Pfam" id="PF22422">
    <property type="entry name" value="MGH1-like_GH"/>
    <property type="match status" value="1"/>
</dbReference>
<dbReference type="InterPro" id="IPR008928">
    <property type="entry name" value="6-hairpin_glycosidase_sf"/>
</dbReference>
<name>A0A7Y0F2Y4_9BIFI</name>
<dbReference type="AlphaFoldDB" id="A0A7Y0F2Y4"/>
<reference evidence="2 3" key="1">
    <citation type="submission" date="2020-02" db="EMBL/GenBank/DDBJ databases">
        <title>Characterization of phylogenetic diversity of novel bifidobacterial species isolated in Czech ZOOs.</title>
        <authorList>
            <person name="Lugli G.A."/>
            <person name="Vera N.B."/>
            <person name="Ventura M."/>
        </authorList>
    </citation>
    <scope>NUCLEOTIDE SEQUENCE [LARGE SCALE GENOMIC DNA]</scope>
    <source>
        <strain evidence="2 3">DSM 109958</strain>
    </source>
</reference>
<evidence type="ECO:0000313" key="3">
    <source>
        <dbReference type="Proteomes" id="UP000588277"/>
    </source>
</evidence>
<dbReference type="InterPro" id="IPR012341">
    <property type="entry name" value="6hp_glycosidase-like_sf"/>
</dbReference>
<dbReference type="GO" id="GO:0005975">
    <property type="term" value="P:carbohydrate metabolic process"/>
    <property type="evidence" value="ECO:0007669"/>
    <property type="project" value="InterPro"/>
</dbReference>
<evidence type="ECO:0000259" key="1">
    <source>
        <dbReference type="Pfam" id="PF22422"/>
    </source>
</evidence>
<dbReference type="InterPro" id="IPR054491">
    <property type="entry name" value="MGH1-like_GH"/>
</dbReference>
<keyword evidence="3" id="KW-1185">Reference proteome</keyword>
<dbReference type="Proteomes" id="UP000588277">
    <property type="component" value="Unassembled WGS sequence"/>
</dbReference>